<evidence type="ECO:0000313" key="1">
    <source>
        <dbReference type="EMBL" id="CAG6395827.1"/>
    </source>
</evidence>
<accession>A0A9W4GSU8</accession>
<protein>
    <submittedName>
        <fullName evidence="1">Uncharacterized protein</fullName>
    </submittedName>
</protein>
<dbReference type="EMBL" id="CAJSLV010000066">
    <property type="protein sequence ID" value="CAG6395827.1"/>
    <property type="molecule type" value="Genomic_DNA"/>
</dbReference>
<sequence>MLHTRRRPGNTYERWDGANVTASDVTLVT</sequence>
<reference evidence="1" key="1">
    <citation type="submission" date="2021-05" db="EMBL/GenBank/DDBJ databases">
        <authorList>
            <person name="Arsene-Ploetze F."/>
        </authorList>
    </citation>
    <scope>NUCLEOTIDE SEQUENCE</scope>
    <source>
        <strain evidence="1">DSM 42138</strain>
    </source>
</reference>
<dbReference type="Proteomes" id="UP001152519">
    <property type="component" value="Unassembled WGS sequence"/>
</dbReference>
<proteinExistence type="predicted"/>
<keyword evidence="2" id="KW-1185">Reference proteome</keyword>
<comment type="caution">
    <text evidence="1">The sequence shown here is derived from an EMBL/GenBank/DDBJ whole genome shotgun (WGS) entry which is preliminary data.</text>
</comment>
<name>A0A9W4GSU8_9ACTN</name>
<organism evidence="1 2">
    <name type="scientific">Actinacidiphila cocklensis</name>
    <dbReference type="NCBI Taxonomy" id="887465"/>
    <lineage>
        <taxon>Bacteria</taxon>
        <taxon>Bacillati</taxon>
        <taxon>Actinomycetota</taxon>
        <taxon>Actinomycetes</taxon>
        <taxon>Kitasatosporales</taxon>
        <taxon>Streptomycetaceae</taxon>
        <taxon>Actinacidiphila</taxon>
    </lineage>
</organism>
<evidence type="ECO:0000313" key="2">
    <source>
        <dbReference type="Proteomes" id="UP001152519"/>
    </source>
</evidence>
<dbReference type="AlphaFoldDB" id="A0A9W4GSU8"/>
<gene>
    <name evidence="1" type="ORF">SCOCK_360068</name>
</gene>